<dbReference type="SMART" id="SM00343">
    <property type="entry name" value="ZnF_C2HC"/>
    <property type="match status" value="1"/>
</dbReference>
<dbReference type="Pfam" id="PF00098">
    <property type="entry name" value="zf-CCHC"/>
    <property type="match status" value="1"/>
</dbReference>
<evidence type="ECO:0000259" key="3">
    <source>
        <dbReference type="PROSITE" id="PS50158"/>
    </source>
</evidence>
<name>A0A5S6QBA8_TRIMR</name>
<dbReference type="GO" id="GO:0008270">
    <property type="term" value="F:zinc ion binding"/>
    <property type="evidence" value="ECO:0007669"/>
    <property type="project" value="UniProtKB-KW"/>
</dbReference>
<evidence type="ECO:0000313" key="5">
    <source>
        <dbReference type="WBParaSite" id="TMUE_1000004483.1"/>
    </source>
</evidence>
<dbReference type="InterPro" id="IPR036875">
    <property type="entry name" value="Znf_CCHC_sf"/>
</dbReference>
<dbReference type="AlphaFoldDB" id="A0A5S6QBA8"/>
<reference evidence="5" key="1">
    <citation type="submission" date="2019-12" db="UniProtKB">
        <authorList>
            <consortium name="WormBaseParasite"/>
        </authorList>
    </citation>
    <scope>IDENTIFICATION</scope>
</reference>
<protein>
    <submittedName>
        <fullName evidence="5">CCHC-type domain-containing protein</fullName>
    </submittedName>
</protein>
<dbReference type="GO" id="GO:0003676">
    <property type="term" value="F:nucleic acid binding"/>
    <property type="evidence" value="ECO:0007669"/>
    <property type="project" value="InterPro"/>
</dbReference>
<dbReference type="GO" id="GO:0019899">
    <property type="term" value="F:enzyme binding"/>
    <property type="evidence" value="ECO:0007669"/>
    <property type="project" value="UniProtKB-ARBA"/>
</dbReference>
<dbReference type="Proteomes" id="UP000046395">
    <property type="component" value="Unassembled WGS sequence"/>
</dbReference>
<feature type="domain" description="CCHC-type" evidence="3">
    <location>
        <begin position="134"/>
        <end position="149"/>
    </location>
</feature>
<organism evidence="4 5">
    <name type="scientific">Trichuris muris</name>
    <name type="common">Mouse whipworm</name>
    <dbReference type="NCBI Taxonomy" id="70415"/>
    <lineage>
        <taxon>Eukaryota</taxon>
        <taxon>Metazoa</taxon>
        <taxon>Ecdysozoa</taxon>
        <taxon>Nematoda</taxon>
        <taxon>Enoplea</taxon>
        <taxon>Dorylaimia</taxon>
        <taxon>Trichinellida</taxon>
        <taxon>Trichuridae</taxon>
        <taxon>Trichuris</taxon>
    </lineage>
</organism>
<keyword evidence="1" id="KW-0862">Zinc</keyword>
<keyword evidence="1" id="KW-0479">Metal-binding</keyword>
<dbReference type="Gene3D" id="4.10.60.10">
    <property type="entry name" value="Zinc finger, CCHC-type"/>
    <property type="match status" value="1"/>
</dbReference>
<evidence type="ECO:0000313" key="4">
    <source>
        <dbReference type="Proteomes" id="UP000046395"/>
    </source>
</evidence>
<feature type="region of interest" description="Disordered" evidence="2">
    <location>
        <begin position="104"/>
        <end position="129"/>
    </location>
</feature>
<keyword evidence="4" id="KW-1185">Reference proteome</keyword>
<evidence type="ECO:0000256" key="1">
    <source>
        <dbReference type="PROSITE-ProRule" id="PRU00047"/>
    </source>
</evidence>
<feature type="region of interest" description="Disordered" evidence="2">
    <location>
        <begin position="147"/>
        <end position="183"/>
    </location>
</feature>
<proteinExistence type="predicted"/>
<feature type="compositionally biased region" description="Low complexity" evidence="2">
    <location>
        <begin position="116"/>
        <end position="125"/>
    </location>
</feature>
<accession>A0A5S6QBA8</accession>
<evidence type="ECO:0000256" key="2">
    <source>
        <dbReference type="SAM" id="MobiDB-lite"/>
    </source>
</evidence>
<sequence>MDPGERCKLTKVKERLLAAFAPDPLTAFREFKARRLRDGETPDAFLAELRRLALLASRVPDKILASAFIDGLPERVQEMMRSGTLVENFSLDELLARARAMLATGPPSSSVGPEPAAAASLTASAPENSSTDWRCYACGGVNHFARECPTRRRTRGTTVSRPRGRNRGPGRSSPKARQMSGNV</sequence>
<dbReference type="WBParaSite" id="TMUE_1000004483.1">
    <property type="protein sequence ID" value="TMUE_1000004483.1"/>
    <property type="gene ID" value="WBGene00295841"/>
</dbReference>
<dbReference type="PROSITE" id="PS50158">
    <property type="entry name" value="ZF_CCHC"/>
    <property type="match status" value="1"/>
</dbReference>
<keyword evidence="1" id="KW-0863">Zinc-finger</keyword>
<dbReference type="InterPro" id="IPR001878">
    <property type="entry name" value="Znf_CCHC"/>
</dbReference>
<dbReference type="SUPFAM" id="SSF57756">
    <property type="entry name" value="Retrovirus zinc finger-like domains"/>
    <property type="match status" value="1"/>
</dbReference>